<evidence type="ECO:0000256" key="2">
    <source>
        <dbReference type="SAM" id="Phobius"/>
    </source>
</evidence>
<dbReference type="HOGENOM" id="CLU_1826773_0_0_1"/>
<keyword evidence="2" id="KW-0812">Transmembrane</keyword>
<dbReference type="AlphaFoldDB" id="C9S5R1"/>
<accession>C9S5R1</accession>
<protein>
    <submittedName>
        <fullName evidence="3">Predicted protein</fullName>
    </submittedName>
</protein>
<sequence length="141" mass="15273">MEPAPQSTNLWSMTAGASNTTIVLPPQDEASTPNLSTITIGIVGLFLTIATITIAWRQYLQQRHPALPPARATIALNDMAGQVPATPSSPIQNDIRRVDHPSSETSPADLQSVSLSRYHSMGKSILIFSRTPDEHQSDDNE</sequence>
<name>C9S5R1_VERA1</name>
<keyword evidence="2" id="KW-1133">Transmembrane helix</keyword>
<keyword evidence="4" id="KW-1185">Reference proteome</keyword>
<keyword evidence="2" id="KW-0472">Membrane</keyword>
<dbReference type="EMBL" id="DS985214">
    <property type="protein sequence ID" value="EEY14287.1"/>
    <property type="molecule type" value="Genomic_DNA"/>
</dbReference>
<feature type="transmembrane region" description="Helical" evidence="2">
    <location>
        <begin position="35"/>
        <end position="56"/>
    </location>
</feature>
<organism evidence="4">
    <name type="scientific">Verticillium alfalfae (strain VaMs.102 / ATCC MYA-4576 / FGSC 10136)</name>
    <name type="common">Verticillium wilt of alfalfa</name>
    <name type="synonym">Verticillium albo-atrum</name>
    <dbReference type="NCBI Taxonomy" id="526221"/>
    <lineage>
        <taxon>Eukaryota</taxon>
        <taxon>Fungi</taxon>
        <taxon>Dikarya</taxon>
        <taxon>Ascomycota</taxon>
        <taxon>Pezizomycotina</taxon>
        <taxon>Sordariomycetes</taxon>
        <taxon>Hypocreomycetidae</taxon>
        <taxon>Glomerellales</taxon>
        <taxon>Plectosphaerellaceae</taxon>
        <taxon>Verticillium</taxon>
    </lineage>
</organism>
<feature type="region of interest" description="Disordered" evidence="1">
    <location>
        <begin position="81"/>
        <end position="111"/>
    </location>
</feature>
<gene>
    <name evidence="3" type="ORF">VDBG_00394</name>
</gene>
<dbReference type="Proteomes" id="UP000008698">
    <property type="component" value="Unassembled WGS sequence"/>
</dbReference>
<dbReference type="KEGG" id="val:VDBG_00394"/>
<dbReference type="GeneID" id="9528905"/>
<evidence type="ECO:0000313" key="4">
    <source>
        <dbReference type="Proteomes" id="UP000008698"/>
    </source>
</evidence>
<evidence type="ECO:0000256" key="1">
    <source>
        <dbReference type="SAM" id="MobiDB-lite"/>
    </source>
</evidence>
<reference evidence="4" key="1">
    <citation type="journal article" date="2011" name="PLoS Pathog.">
        <title>Comparative genomics yields insights into niche adaptation of plant vascular wilt pathogens.</title>
        <authorList>
            <person name="Klosterman S.J."/>
            <person name="Subbarao K.V."/>
            <person name="Kang S."/>
            <person name="Veronese P."/>
            <person name="Gold S.E."/>
            <person name="Thomma B.P.H.J."/>
            <person name="Chen Z."/>
            <person name="Henrissat B."/>
            <person name="Lee Y.-H."/>
            <person name="Park J."/>
            <person name="Garcia-Pedrajas M.D."/>
            <person name="Barbara D.J."/>
            <person name="Anchieta A."/>
            <person name="de Jonge R."/>
            <person name="Santhanam P."/>
            <person name="Maruthachalam K."/>
            <person name="Atallah Z."/>
            <person name="Amyotte S.G."/>
            <person name="Paz Z."/>
            <person name="Inderbitzin P."/>
            <person name="Hayes R.J."/>
            <person name="Heiman D.I."/>
            <person name="Young S."/>
            <person name="Zeng Q."/>
            <person name="Engels R."/>
            <person name="Galagan J."/>
            <person name="Cuomo C.A."/>
            <person name="Dobinson K.F."/>
            <person name="Ma L.-J."/>
        </authorList>
    </citation>
    <scope>NUCLEOTIDE SEQUENCE [LARGE SCALE GENOMIC DNA]</scope>
    <source>
        <strain evidence="4">VaMs.102 / ATCC MYA-4576 / FGSC 10136</strain>
    </source>
</reference>
<dbReference type="RefSeq" id="XP_003008713.1">
    <property type="nucleotide sequence ID" value="XM_003008667.1"/>
</dbReference>
<proteinExistence type="predicted"/>
<evidence type="ECO:0000313" key="3">
    <source>
        <dbReference type="EMBL" id="EEY14287.1"/>
    </source>
</evidence>
<dbReference type="OrthoDB" id="10394343at2759"/>